<proteinExistence type="predicted"/>
<keyword evidence="2" id="KW-1185">Reference proteome</keyword>
<reference evidence="1" key="1">
    <citation type="submission" date="2023-03" db="EMBL/GenBank/DDBJ databases">
        <title>Massive genome expansion in bonnet fungi (Mycena s.s.) driven by repeated elements and novel gene families across ecological guilds.</title>
        <authorList>
            <consortium name="Lawrence Berkeley National Laboratory"/>
            <person name="Harder C.B."/>
            <person name="Miyauchi S."/>
            <person name="Viragh M."/>
            <person name="Kuo A."/>
            <person name="Thoen E."/>
            <person name="Andreopoulos B."/>
            <person name="Lu D."/>
            <person name="Skrede I."/>
            <person name="Drula E."/>
            <person name="Henrissat B."/>
            <person name="Morin E."/>
            <person name="Kohler A."/>
            <person name="Barry K."/>
            <person name="LaButti K."/>
            <person name="Morin E."/>
            <person name="Salamov A."/>
            <person name="Lipzen A."/>
            <person name="Mereny Z."/>
            <person name="Hegedus B."/>
            <person name="Baldrian P."/>
            <person name="Stursova M."/>
            <person name="Weitz H."/>
            <person name="Taylor A."/>
            <person name="Grigoriev I.V."/>
            <person name="Nagy L.G."/>
            <person name="Martin F."/>
            <person name="Kauserud H."/>
        </authorList>
    </citation>
    <scope>NUCLEOTIDE SEQUENCE</scope>
    <source>
        <strain evidence="1">CBHHK182m</strain>
    </source>
</reference>
<comment type="caution">
    <text evidence="1">The sequence shown here is derived from an EMBL/GenBank/DDBJ whole genome shotgun (WGS) entry which is preliminary data.</text>
</comment>
<dbReference type="Proteomes" id="UP001215598">
    <property type="component" value="Unassembled WGS sequence"/>
</dbReference>
<evidence type="ECO:0000313" key="2">
    <source>
        <dbReference type="Proteomes" id="UP001215598"/>
    </source>
</evidence>
<name>A0AAD7IHJ8_9AGAR</name>
<protein>
    <submittedName>
        <fullName evidence="1">Uncharacterized protein</fullName>
    </submittedName>
</protein>
<gene>
    <name evidence="1" type="ORF">B0H16DRAFT_1028325</name>
</gene>
<organism evidence="1 2">
    <name type="scientific">Mycena metata</name>
    <dbReference type="NCBI Taxonomy" id="1033252"/>
    <lineage>
        <taxon>Eukaryota</taxon>
        <taxon>Fungi</taxon>
        <taxon>Dikarya</taxon>
        <taxon>Basidiomycota</taxon>
        <taxon>Agaricomycotina</taxon>
        <taxon>Agaricomycetes</taxon>
        <taxon>Agaricomycetidae</taxon>
        <taxon>Agaricales</taxon>
        <taxon>Marasmiineae</taxon>
        <taxon>Mycenaceae</taxon>
        <taxon>Mycena</taxon>
    </lineage>
</organism>
<evidence type="ECO:0000313" key="1">
    <source>
        <dbReference type="EMBL" id="KAJ7741839.1"/>
    </source>
</evidence>
<dbReference type="AlphaFoldDB" id="A0AAD7IHJ8"/>
<dbReference type="EMBL" id="JARKIB010000097">
    <property type="protein sequence ID" value="KAJ7741839.1"/>
    <property type="molecule type" value="Genomic_DNA"/>
</dbReference>
<sequence>MQLWEDYHFMLVCDNVWAMCNEPHFAMPQRSNYAHVDLLASPQLIRILRAYKLLPSYGSPGKALHRLWLMSDFSLAELRAAICPLRAIVGEGRRKLHLQELFVSAEETMVFGGWEFKSMMWDLAWCGLRAMKKVINGEIERNHGSSIYGWTFFLRACSPCSDFLPALDELADNWHGGSLAASHVQDFHNIVQWLKVRLNLLGYRDIESYLCFMDSEIP</sequence>
<accession>A0AAD7IHJ8</accession>